<keyword evidence="17" id="KW-0464">Manganese</keyword>
<dbReference type="PANTHER" id="PTHR23033:SF13">
    <property type="entry name" value="GLYCOPROTEIN-N-ACETYLGALACTOSAMINE 3-BETA-GALACTOSYLTRANSFERASE 1"/>
    <property type="match status" value="1"/>
</dbReference>
<accession>A0A3Q3JM34</accession>
<feature type="compositionally biased region" description="Basic and acidic residues" evidence="24">
    <location>
        <begin position="377"/>
        <end position="390"/>
    </location>
</feature>
<keyword evidence="16" id="KW-0325">Glycoprotein</keyword>
<name>A0A3Q3JM34_MONAL</name>
<comment type="subcellular location">
    <subcellularLocation>
        <location evidence="2">Membrane</location>
        <topology evidence="2">Single-pass type II membrane protein</topology>
    </subcellularLocation>
</comment>
<dbReference type="InterPro" id="IPR003378">
    <property type="entry name" value="Fringe-like_glycosylTrfase"/>
</dbReference>
<comment type="function">
    <text evidence="23">Glycosyltransferase that generates the core 1 O-glycan Gal-beta1-3GalNAc-alpha1-Ser/Thr (T antigen), which is a precursor for many extended O-glycans in glycoproteins.</text>
</comment>
<evidence type="ECO:0000256" key="21">
    <source>
        <dbReference type="ARBA" id="ARBA00043065"/>
    </source>
</evidence>
<feature type="domain" description="Fringe-like glycosyltransferase" evidence="25">
    <location>
        <begin position="112"/>
        <end position="280"/>
    </location>
</feature>
<evidence type="ECO:0000256" key="16">
    <source>
        <dbReference type="ARBA" id="ARBA00023180"/>
    </source>
</evidence>
<evidence type="ECO:0000256" key="12">
    <source>
        <dbReference type="ARBA" id="ARBA00022968"/>
    </source>
</evidence>
<evidence type="ECO:0000256" key="2">
    <source>
        <dbReference type="ARBA" id="ARBA00004606"/>
    </source>
</evidence>
<evidence type="ECO:0000256" key="22">
    <source>
        <dbReference type="ARBA" id="ARBA00048842"/>
    </source>
</evidence>
<keyword evidence="14" id="KW-0472">Membrane</keyword>
<keyword evidence="10" id="KW-0479">Metal-binding</keyword>
<keyword evidence="12" id="KW-0735">Signal-anchor</keyword>
<protein>
    <recommendedName>
        <fullName evidence="18">Glycoprotein-N-acetylgalactosamine 3-beta-galactosyltransferase 1</fullName>
        <ecNumber evidence="6">2.4.1.122</ecNumber>
    </recommendedName>
    <alternativeName>
        <fullName evidence="20">Core 1 O-glycan T-synthase</fullName>
    </alternativeName>
    <alternativeName>
        <fullName evidence="21">Core 1 UDP-galactose:N-acetylgalactosamine-alpha-R beta 1,3-galactosyltransferase 1</fullName>
    </alternativeName>
    <alternativeName>
        <fullName evidence="19">Core 1 beta1,3-galactosyltransferase 1</fullName>
    </alternativeName>
</protein>
<dbReference type="UniPathway" id="UPA00378"/>
<keyword evidence="11" id="KW-0547">Nucleotide-binding</keyword>
<keyword evidence="13" id="KW-1133">Transmembrane helix</keyword>
<dbReference type="Ensembl" id="ENSMALT00000015635.1">
    <property type="protein sequence ID" value="ENSMALP00000015322.1"/>
    <property type="gene ID" value="ENSMALG00000010762.1"/>
</dbReference>
<organism evidence="26 27">
    <name type="scientific">Monopterus albus</name>
    <name type="common">Swamp eel</name>
    <dbReference type="NCBI Taxonomy" id="43700"/>
    <lineage>
        <taxon>Eukaryota</taxon>
        <taxon>Metazoa</taxon>
        <taxon>Chordata</taxon>
        <taxon>Craniata</taxon>
        <taxon>Vertebrata</taxon>
        <taxon>Euteleostomi</taxon>
        <taxon>Actinopterygii</taxon>
        <taxon>Neopterygii</taxon>
        <taxon>Teleostei</taxon>
        <taxon>Neoteleostei</taxon>
        <taxon>Acanthomorphata</taxon>
        <taxon>Anabantaria</taxon>
        <taxon>Synbranchiformes</taxon>
        <taxon>Synbranchidae</taxon>
        <taxon>Monopterus</taxon>
    </lineage>
</organism>
<dbReference type="Proteomes" id="UP000261600">
    <property type="component" value="Unplaced"/>
</dbReference>
<evidence type="ECO:0000256" key="19">
    <source>
        <dbReference type="ARBA" id="ARBA00041226"/>
    </source>
</evidence>
<evidence type="ECO:0000313" key="26">
    <source>
        <dbReference type="Ensembl" id="ENSMALP00000015322.1"/>
    </source>
</evidence>
<evidence type="ECO:0000313" key="27">
    <source>
        <dbReference type="Proteomes" id="UP000261600"/>
    </source>
</evidence>
<evidence type="ECO:0000256" key="5">
    <source>
        <dbReference type="ARBA" id="ARBA00011748"/>
    </source>
</evidence>
<evidence type="ECO:0000256" key="14">
    <source>
        <dbReference type="ARBA" id="ARBA00023136"/>
    </source>
</evidence>
<dbReference type="Pfam" id="PF02434">
    <property type="entry name" value="Fringe"/>
    <property type="match status" value="1"/>
</dbReference>
<dbReference type="GO" id="GO:0030145">
    <property type="term" value="F:manganese ion binding"/>
    <property type="evidence" value="ECO:0007669"/>
    <property type="project" value="UniProtKB-ARBA"/>
</dbReference>
<dbReference type="GO" id="GO:0000166">
    <property type="term" value="F:nucleotide binding"/>
    <property type="evidence" value="ECO:0007669"/>
    <property type="project" value="UniProtKB-KW"/>
</dbReference>
<sequence length="402" mass="46201">MKSTVHCKELPCLDVSGLLLRPAYYASGVPDDQQSVGVNPPDFVLSIQLTSQDFPYSLQVLGSCCFPCSLFMVPICLWDPKVVVAVLNIYISDILFGTSPGGNQNSTSHTTRILCWIMTGPKNLESRTNHIRATWAKRCNKVLYMSSTKTDFPTVELNVSEGRENLYWKTIRAFQYIYQNHLDEADWFLKADDDTFIVIENLRYTLSKYDPEKPLYVGRRFSPFIAQGYMSGGAGYVLSKEAVRRFNKGFQTGECTHYSTLEDVAMGKCMETMKVEAADSRDVKGRQVFHPYPPDYYVVRRPPRPRPWYLLYDHYTPVEGPGCCSDFAVSFHYIYAVQMYALEYLTHHLRPYGYKYRFNPDERTEIKTTTKMAKSKSRPESNRESVERTENCCSQTLSIQPH</sequence>
<keyword evidence="8" id="KW-0808">Transferase</keyword>
<comment type="cofactor">
    <cofactor evidence="1">
        <name>Mn(2+)</name>
        <dbReference type="ChEBI" id="CHEBI:29035"/>
    </cofactor>
</comment>
<evidence type="ECO:0000256" key="6">
    <source>
        <dbReference type="ARBA" id="ARBA00012557"/>
    </source>
</evidence>
<evidence type="ECO:0000256" key="10">
    <source>
        <dbReference type="ARBA" id="ARBA00022723"/>
    </source>
</evidence>
<evidence type="ECO:0000256" key="3">
    <source>
        <dbReference type="ARBA" id="ARBA00004922"/>
    </source>
</evidence>
<evidence type="ECO:0000259" key="25">
    <source>
        <dbReference type="Pfam" id="PF02434"/>
    </source>
</evidence>
<evidence type="ECO:0000256" key="24">
    <source>
        <dbReference type="SAM" id="MobiDB-lite"/>
    </source>
</evidence>
<proteinExistence type="inferred from homology"/>
<keyword evidence="9" id="KW-0812">Transmembrane</keyword>
<dbReference type="AlphaFoldDB" id="A0A3Q3JM34"/>
<evidence type="ECO:0000256" key="11">
    <source>
        <dbReference type="ARBA" id="ARBA00022741"/>
    </source>
</evidence>
<evidence type="ECO:0000256" key="8">
    <source>
        <dbReference type="ARBA" id="ARBA00022679"/>
    </source>
</evidence>
<evidence type="ECO:0000256" key="15">
    <source>
        <dbReference type="ARBA" id="ARBA00023157"/>
    </source>
</evidence>
<keyword evidence="27" id="KW-1185">Reference proteome</keyword>
<dbReference type="GO" id="GO:0016263">
    <property type="term" value="F:glycoprotein-N-acetylgalactosamine 3-beta-galactosyltransferase activity"/>
    <property type="evidence" value="ECO:0007669"/>
    <property type="project" value="UniProtKB-EC"/>
</dbReference>
<evidence type="ECO:0000256" key="17">
    <source>
        <dbReference type="ARBA" id="ARBA00023211"/>
    </source>
</evidence>
<evidence type="ECO:0000256" key="20">
    <source>
        <dbReference type="ARBA" id="ARBA00042009"/>
    </source>
</evidence>
<feature type="region of interest" description="Disordered" evidence="24">
    <location>
        <begin position="368"/>
        <end position="402"/>
    </location>
</feature>
<dbReference type="EC" id="2.4.1.122" evidence="6"/>
<evidence type="ECO:0000256" key="18">
    <source>
        <dbReference type="ARBA" id="ARBA00040898"/>
    </source>
</evidence>
<evidence type="ECO:0000256" key="4">
    <source>
        <dbReference type="ARBA" id="ARBA00006462"/>
    </source>
</evidence>
<dbReference type="GO" id="GO:0016020">
    <property type="term" value="C:membrane"/>
    <property type="evidence" value="ECO:0007669"/>
    <property type="project" value="UniProtKB-SubCell"/>
</dbReference>
<evidence type="ECO:0000256" key="9">
    <source>
        <dbReference type="ARBA" id="ARBA00022692"/>
    </source>
</evidence>
<keyword evidence="7" id="KW-0328">Glycosyltransferase</keyword>
<keyword evidence="15" id="KW-1015">Disulfide bond</keyword>
<evidence type="ECO:0000256" key="1">
    <source>
        <dbReference type="ARBA" id="ARBA00001936"/>
    </source>
</evidence>
<evidence type="ECO:0000256" key="23">
    <source>
        <dbReference type="ARBA" id="ARBA00059245"/>
    </source>
</evidence>
<dbReference type="FunFam" id="3.90.550.50:FF:000017">
    <property type="entry name" value="Glycoprotein-N-acetylgalactosamine 3-beta-galactosyltransferase 1"/>
    <property type="match status" value="1"/>
</dbReference>
<evidence type="ECO:0000256" key="13">
    <source>
        <dbReference type="ARBA" id="ARBA00022989"/>
    </source>
</evidence>
<feature type="compositionally biased region" description="Polar residues" evidence="24">
    <location>
        <begin position="391"/>
        <end position="402"/>
    </location>
</feature>
<dbReference type="Gene3D" id="3.90.550.50">
    <property type="match status" value="1"/>
</dbReference>
<comment type="similarity">
    <text evidence="4">Belongs to the glycosyltransferase 31 family. Beta3-Gal-T subfamily.</text>
</comment>
<dbReference type="InterPro" id="IPR026050">
    <property type="entry name" value="C1GALT1/C1GALT1_chp1"/>
</dbReference>
<reference evidence="26" key="1">
    <citation type="submission" date="2025-08" db="UniProtKB">
        <authorList>
            <consortium name="Ensembl"/>
        </authorList>
    </citation>
    <scope>IDENTIFICATION</scope>
</reference>
<reference evidence="26" key="2">
    <citation type="submission" date="2025-09" db="UniProtKB">
        <authorList>
            <consortium name="Ensembl"/>
        </authorList>
    </citation>
    <scope>IDENTIFICATION</scope>
</reference>
<comment type="subunit">
    <text evidence="5">Homodimer; disulfide-linked.</text>
</comment>
<dbReference type="PANTHER" id="PTHR23033">
    <property type="entry name" value="BETA1,3-GALACTOSYLTRANSFERASE"/>
    <property type="match status" value="1"/>
</dbReference>
<comment type="pathway">
    <text evidence="3">Protein modification; protein glycosylation.</text>
</comment>
<comment type="catalytic activity">
    <reaction evidence="22">
        <text>an N-acetyl-alpha-D-galactosaminyl derivative + UDP-alpha-D-galactose = a beta-D-galactosyl-(1-&gt;3)-N-acetyl-alpha-D-galactosaminyl derivative + UDP + H(+)</text>
        <dbReference type="Rhea" id="RHEA:15621"/>
        <dbReference type="ChEBI" id="CHEBI:15378"/>
        <dbReference type="ChEBI" id="CHEBI:28257"/>
        <dbReference type="ChEBI" id="CHEBI:58223"/>
        <dbReference type="ChEBI" id="CHEBI:66914"/>
        <dbReference type="ChEBI" id="CHEBI:133470"/>
        <dbReference type="EC" id="2.4.1.122"/>
    </reaction>
</comment>
<evidence type="ECO:0000256" key="7">
    <source>
        <dbReference type="ARBA" id="ARBA00022676"/>
    </source>
</evidence>
<dbReference type="STRING" id="43700.ENSMALP00000015322"/>